<evidence type="ECO:0000259" key="10">
    <source>
        <dbReference type="Pfam" id="PF14306"/>
    </source>
</evidence>
<evidence type="ECO:0000313" key="12">
    <source>
        <dbReference type="Proteomes" id="UP000609802"/>
    </source>
</evidence>
<feature type="domain" description="ATP-sulfurylase PUA-like" evidence="10">
    <location>
        <begin position="130"/>
        <end position="281"/>
    </location>
</feature>
<dbReference type="NCBIfam" id="NF004040">
    <property type="entry name" value="PRK05537.1"/>
    <property type="match status" value="1"/>
</dbReference>
<comment type="pathway">
    <text evidence="7">Sulfur metabolism; hydrogen sulfide biosynthesis; sulfite from sulfate: step 2/3.</text>
</comment>
<comment type="function">
    <text evidence="7">Catalyzes the synthesis of activated sulfate.</text>
</comment>
<comment type="catalytic activity">
    <reaction evidence="1 7">
        <text>adenosine 5'-phosphosulfate + ATP = 3'-phosphoadenylyl sulfate + ADP + H(+)</text>
        <dbReference type="Rhea" id="RHEA:24152"/>
        <dbReference type="ChEBI" id="CHEBI:15378"/>
        <dbReference type="ChEBI" id="CHEBI:30616"/>
        <dbReference type="ChEBI" id="CHEBI:58243"/>
        <dbReference type="ChEBI" id="CHEBI:58339"/>
        <dbReference type="ChEBI" id="CHEBI:456216"/>
        <dbReference type="EC" id="2.7.1.25"/>
    </reaction>
</comment>
<sequence>MTSHPVKANYAEEDQIFRLLRQLDLAPDASQRATAAAIGISLGRLNALLRNCADRGLVRVSERAGPDKRPRFAYSITSQGAAEKVRLRDTFLARKFAEYDALHAELTGTSSGLSPLKHRTHPMQNNLSPIPELYVSYESAQKLKVEAADLISHDLTQRQTCDLELLMNGGFNPLKGFLSEEDYNGVVDNMRLADGTLWPMPITLDVSEDFANSIELGQDIALRDQEGVILATMTVTDRWEPNKSHEAEKVFGADDDAHPAVNYLHNVAGKIYLGGPIVGIQQPIHYDFRGRRDTPNELRAYFRKLGWRRIVAFQTRNPLHRAHQELTFRAAKEAQANLLIHPVVGMTKPGDIDHFTRVRCYEAVLDQYPAATTTMSLLNLAMRMAGPREAVWHGLIRKNHGCTHFIVGRDHAGPGKNSAGEDFYGPYDAQDLFREYEDEIGVEMVDFKHMVYVQDRAQYEPADEILDKDDVTILNISGTELRRRLSEGLEIPEWFSFPAVVEELRKTKPPRAEQGFTVFFTGFSGSGKSTIANALMVKLMEMGGRPVTLLDGDIVRKNLSSELGFSKEHRDLNIRRIGYVASEITKNGGIAICAPIAPYATTRRAVREEIEQFGAFVEVHVATSIEECERRDRKGLYKLAREGKIKEFTGISDPYDVPQNPELSVETENVDVDNCAHQVLLKLESMGLIKA</sequence>
<organism evidence="11 12">
    <name type="scientific">Aliiroseovarius zhejiangensis</name>
    <dbReference type="NCBI Taxonomy" id="1632025"/>
    <lineage>
        <taxon>Bacteria</taxon>
        <taxon>Pseudomonadati</taxon>
        <taxon>Pseudomonadota</taxon>
        <taxon>Alphaproteobacteria</taxon>
        <taxon>Rhodobacterales</taxon>
        <taxon>Paracoccaceae</taxon>
        <taxon>Aliiroseovarius</taxon>
    </lineage>
</organism>
<comment type="caution">
    <text evidence="7">Lacks conserved residue(s) required for the propagation of feature annotation.</text>
</comment>
<keyword evidence="5 7" id="KW-0067">ATP-binding</keyword>
<protein>
    <recommendedName>
        <fullName evidence="7">Adenylyl-sulfate kinase</fullName>
        <ecNumber evidence="7">2.7.1.25</ecNumber>
    </recommendedName>
    <alternativeName>
        <fullName evidence="7">APS kinase</fullName>
    </alternativeName>
    <alternativeName>
        <fullName evidence="7">ATP adenosine-5'-phosphosulfate 3'-phosphotransferase</fullName>
    </alternativeName>
    <alternativeName>
        <fullName evidence="7">Adenosine-5'-phosphosulfate kinase</fullName>
    </alternativeName>
</protein>
<keyword evidence="7" id="KW-0418">Kinase</keyword>
<dbReference type="EMBL" id="BNCH01000001">
    <property type="protein sequence ID" value="GHE90048.1"/>
    <property type="molecule type" value="Genomic_DNA"/>
</dbReference>
<comment type="caution">
    <text evidence="11">The sequence shown here is derived from an EMBL/GenBank/DDBJ whole genome shotgun (WGS) entry which is preliminary data.</text>
</comment>
<gene>
    <name evidence="11" type="primary">sopT</name>
    <name evidence="7" type="synonym">cysC</name>
    <name evidence="11" type="ORF">GCM10016455_07970</name>
</gene>
<dbReference type="InterPro" id="IPR059117">
    <property type="entry name" value="APS_kinase_dom"/>
</dbReference>
<evidence type="ECO:0000259" key="9">
    <source>
        <dbReference type="Pfam" id="PF01747"/>
    </source>
</evidence>
<dbReference type="SUPFAM" id="SSF52374">
    <property type="entry name" value="Nucleotidylyl transferase"/>
    <property type="match status" value="1"/>
</dbReference>
<comment type="catalytic activity">
    <reaction evidence="6">
        <text>sulfate + ATP + H(+) = adenosine 5'-phosphosulfate + diphosphate</text>
        <dbReference type="Rhea" id="RHEA:18133"/>
        <dbReference type="ChEBI" id="CHEBI:15378"/>
        <dbReference type="ChEBI" id="CHEBI:16189"/>
        <dbReference type="ChEBI" id="CHEBI:30616"/>
        <dbReference type="ChEBI" id="CHEBI:33019"/>
        <dbReference type="ChEBI" id="CHEBI:58243"/>
        <dbReference type="EC" id="2.7.7.4"/>
    </reaction>
</comment>
<dbReference type="CDD" id="cd00517">
    <property type="entry name" value="ATPS"/>
    <property type="match status" value="1"/>
</dbReference>
<reference evidence="12" key="1">
    <citation type="journal article" date="2019" name="Int. J. Syst. Evol. Microbiol.">
        <title>The Global Catalogue of Microorganisms (GCM) 10K type strain sequencing project: providing services to taxonomists for standard genome sequencing and annotation.</title>
        <authorList>
            <consortium name="The Broad Institute Genomics Platform"/>
            <consortium name="The Broad Institute Genome Sequencing Center for Infectious Disease"/>
            <person name="Wu L."/>
            <person name="Ma J."/>
        </authorList>
    </citation>
    <scope>NUCLEOTIDE SEQUENCE [LARGE SCALE GENOMIC DNA]</scope>
    <source>
        <strain evidence="12">KCTC 42443</strain>
    </source>
</reference>
<dbReference type="InterPro" id="IPR002650">
    <property type="entry name" value="Sulphate_adenylyltransferase"/>
</dbReference>
<evidence type="ECO:0000313" key="11">
    <source>
        <dbReference type="EMBL" id="GHE90048.1"/>
    </source>
</evidence>
<dbReference type="Gene3D" id="3.40.50.620">
    <property type="entry name" value="HUPs"/>
    <property type="match status" value="1"/>
</dbReference>
<dbReference type="InterPro" id="IPR015947">
    <property type="entry name" value="PUA-like_sf"/>
</dbReference>
<dbReference type="PANTHER" id="PTHR42700">
    <property type="entry name" value="SULFATE ADENYLYLTRANSFERASE"/>
    <property type="match status" value="1"/>
</dbReference>
<evidence type="ECO:0000256" key="5">
    <source>
        <dbReference type="ARBA" id="ARBA00022840"/>
    </source>
</evidence>
<proteinExistence type="inferred from homology"/>
<dbReference type="PANTHER" id="PTHR42700:SF1">
    <property type="entry name" value="SULFATE ADENYLYLTRANSFERASE"/>
    <property type="match status" value="1"/>
</dbReference>
<dbReference type="InterPro" id="IPR014729">
    <property type="entry name" value="Rossmann-like_a/b/a_fold"/>
</dbReference>
<dbReference type="Pfam" id="PF13412">
    <property type="entry name" value="HTH_24"/>
    <property type="match status" value="1"/>
</dbReference>
<evidence type="ECO:0000256" key="4">
    <source>
        <dbReference type="ARBA" id="ARBA00022741"/>
    </source>
</evidence>
<keyword evidence="12" id="KW-1185">Reference proteome</keyword>
<dbReference type="Gene3D" id="3.40.50.300">
    <property type="entry name" value="P-loop containing nucleotide triphosphate hydrolases"/>
    <property type="match status" value="1"/>
</dbReference>
<dbReference type="Pfam" id="PF14306">
    <property type="entry name" value="PUA_2"/>
    <property type="match status" value="1"/>
</dbReference>
<evidence type="ECO:0000256" key="6">
    <source>
        <dbReference type="ARBA" id="ARBA00049370"/>
    </source>
</evidence>
<dbReference type="NCBIfam" id="NF003013">
    <property type="entry name" value="PRK03846.1"/>
    <property type="match status" value="1"/>
</dbReference>
<dbReference type="InterPro" id="IPR027417">
    <property type="entry name" value="P-loop_NTPase"/>
</dbReference>
<dbReference type="InterPro" id="IPR024951">
    <property type="entry name" value="Sulfurylase_cat_dom"/>
</dbReference>
<dbReference type="InterPro" id="IPR050512">
    <property type="entry name" value="Sulf_AdTrans/APS_kinase"/>
</dbReference>
<dbReference type="HAMAP" id="MF_00065">
    <property type="entry name" value="Adenylyl_sulf_kinase"/>
    <property type="match status" value="1"/>
</dbReference>
<dbReference type="RefSeq" id="WP_191285151.1">
    <property type="nucleotide sequence ID" value="NZ_BNCH01000001.1"/>
</dbReference>
<accession>A0ABQ3IS11</accession>
<dbReference type="Pfam" id="PF01583">
    <property type="entry name" value="APS_kinase"/>
    <property type="match status" value="1"/>
</dbReference>
<dbReference type="EC" id="2.7.1.25" evidence="7"/>
<feature type="binding site" evidence="7">
    <location>
        <begin position="522"/>
        <end position="529"/>
    </location>
    <ligand>
        <name>ATP</name>
        <dbReference type="ChEBI" id="CHEBI:30616"/>
    </ligand>
</feature>
<dbReference type="InterPro" id="IPR025980">
    <property type="entry name" value="ATP-Sase_PUA-like_dom"/>
</dbReference>
<dbReference type="Gene3D" id="3.10.400.10">
    <property type="entry name" value="Sulfate adenylyltransferase"/>
    <property type="match status" value="1"/>
</dbReference>
<dbReference type="GO" id="GO:0016779">
    <property type="term" value="F:nucleotidyltransferase activity"/>
    <property type="evidence" value="ECO:0007669"/>
    <property type="project" value="UniProtKB-KW"/>
</dbReference>
<evidence type="ECO:0000256" key="3">
    <source>
        <dbReference type="ARBA" id="ARBA00022695"/>
    </source>
</evidence>
<dbReference type="InterPro" id="IPR036390">
    <property type="entry name" value="WH_DNA-bd_sf"/>
</dbReference>
<dbReference type="NCBIfam" id="TIGR00455">
    <property type="entry name" value="apsK"/>
    <property type="match status" value="1"/>
</dbReference>
<dbReference type="SUPFAM" id="SSF52540">
    <property type="entry name" value="P-loop containing nucleoside triphosphate hydrolases"/>
    <property type="match status" value="1"/>
</dbReference>
<keyword evidence="3 11" id="KW-0548">Nucleotidyltransferase</keyword>
<keyword evidence="4 7" id="KW-0547">Nucleotide-binding</keyword>
<dbReference type="CDD" id="cd02027">
    <property type="entry name" value="APSK"/>
    <property type="match status" value="1"/>
</dbReference>
<evidence type="ECO:0000256" key="7">
    <source>
        <dbReference type="HAMAP-Rule" id="MF_00065"/>
    </source>
</evidence>
<keyword evidence="2 7" id="KW-0808">Transferase</keyword>
<dbReference type="Pfam" id="PF01747">
    <property type="entry name" value="ATP-sulfurylase"/>
    <property type="match status" value="1"/>
</dbReference>
<dbReference type="SUPFAM" id="SSF46785">
    <property type="entry name" value="Winged helix' DNA-binding domain"/>
    <property type="match status" value="1"/>
</dbReference>
<dbReference type="InterPro" id="IPR002891">
    <property type="entry name" value="APS"/>
</dbReference>
<evidence type="ECO:0000256" key="2">
    <source>
        <dbReference type="ARBA" id="ARBA00022679"/>
    </source>
</evidence>
<keyword evidence="7" id="KW-0597">Phosphoprotein</keyword>
<dbReference type="SUPFAM" id="SSF88697">
    <property type="entry name" value="PUA domain-like"/>
    <property type="match status" value="1"/>
</dbReference>
<evidence type="ECO:0000259" key="8">
    <source>
        <dbReference type="Pfam" id="PF01583"/>
    </source>
</evidence>
<comment type="similarity">
    <text evidence="7">Belongs to the APS kinase family.</text>
</comment>
<dbReference type="Gene3D" id="1.10.10.10">
    <property type="entry name" value="Winged helix-like DNA-binding domain superfamily/Winged helix DNA-binding domain"/>
    <property type="match status" value="1"/>
</dbReference>
<feature type="domain" description="Sulphate adenylyltransferase catalytic" evidence="9">
    <location>
        <begin position="292"/>
        <end position="506"/>
    </location>
</feature>
<dbReference type="Proteomes" id="UP000609802">
    <property type="component" value="Unassembled WGS sequence"/>
</dbReference>
<feature type="domain" description="APS kinase" evidence="8">
    <location>
        <begin position="514"/>
        <end position="665"/>
    </location>
</feature>
<dbReference type="InterPro" id="IPR036388">
    <property type="entry name" value="WH-like_DNA-bd_sf"/>
</dbReference>
<evidence type="ECO:0000256" key="1">
    <source>
        <dbReference type="ARBA" id="ARBA00001823"/>
    </source>
</evidence>
<name>A0ABQ3IS11_9RHOB</name>
<dbReference type="NCBIfam" id="TIGR00339">
    <property type="entry name" value="sopT"/>
    <property type="match status" value="1"/>
</dbReference>